<sequence length="94" mass="10588">MLGSLHATHSIQSRHGLGYMCGIQGARHTPADRSTQPYWLASMSMNSRSRMEIGRLQQLEPAETQMHEQEGVRANLGEHQETRRLEKQVESMGG</sequence>
<reference evidence="2" key="2">
    <citation type="journal article" date="2015" name="Data Brief">
        <title>Shoot transcriptome of the giant reed, Arundo donax.</title>
        <authorList>
            <person name="Barrero R.A."/>
            <person name="Guerrero F.D."/>
            <person name="Moolhuijzen P."/>
            <person name="Goolsby J.A."/>
            <person name="Tidwell J."/>
            <person name="Bellgard S.E."/>
            <person name="Bellgard M.I."/>
        </authorList>
    </citation>
    <scope>NUCLEOTIDE SEQUENCE</scope>
    <source>
        <tissue evidence="2">Shoot tissue taken approximately 20 cm above the soil surface</tissue>
    </source>
</reference>
<dbReference type="EMBL" id="GBRH01165199">
    <property type="protein sequence ID" value="JAE32697.1"/>
    <property type="molecule type" value="Transcribed_RNA"/>
</dbReference>
<organism evidence="2">
    <name type="scientific">Arundo donax</name>
    <name type="common">Giant reed</name>
    <name type="synonym">Donax arundinaceus</name>
    <dbReference type="NCBI Taxonomy" id="35708"/>
    <lineage>
        <taxon>Eukaryota</taxon>
        <taxon>Viridiplantae</taxon>
        <taxon>Streptophyta</taxon>
        <taxon>Embryophyta</taxon>
        <taxon>Tracheophyta</taxon>
        <taxon>Spermatophyta</taxon>
        <taxon>Magnoliopsida</taxon>
        <taxon>Liliopsida</taxon>
        <taxon>Poales</taxon>
        <taxon>Poaceae</taxon>
        <taxon>PACMAD clade</taxon>
        <taxon>Arundinoideae</taxon>
        <taxon>Arundineae</taxon>
        <taxon>Arundo</taxon>
    </lineage>
</organism>
<name>A0A0A9H7I7_ARUDO</name>
<feature type="compositionally biased region" description="Basic and acidic residues" evidence="1">
    <location>
        <begin position="65"/>
        <end position="94"/>
    </location>
</feature>
<evidence type="ECO:0000313" key="2">
    <source>
        <dbReference type="EMBL" id="JAE32697.1"/>
    </source>
</evidence>
<dbReference type="AlphaFoldDB" id="A0A0A9H7I7"/>
<feature type="region of interest" description="Disordered" evidence="1">
    <location>
        <begin position="64"/>
        <end position="94"/>
    </location>
</feature>
<protein>
    <submittedName>
        <fullName evidence="2">Uncharacterized protein</fullName>
    </submittedName>
</protein>
<accession>A0A0A9H7I7</accession>
<reference evidence="2" key="1">
    <citation type="submission" date="2014-09" db="EMBL/GenBank/DDBJ databases">
        <authorList>
            <person name="Magalhaes I.L.F."/>
            <person name="Oliveira U."/>
            <person name="Santos F.R."/>
            <person name="Vidigal T.H.D.A."/>
            <person name="Brescovit A.D."/>
            <person name="Santos A.J."/>
        </authorList>
    </citation>
    <scope>NUCLEOTIDE SEQUENCE</scope>
    <source>
        <tissue evidence="2">Shoot tissue taken approximately 20 cm above the soil surface</tissue>
    </source>
</reference>
<proteinExistence type="predicted"/>
<evidence type="ECO:0000256" key="1">
    <source>
        <dbReference type="SAM" id="MobiDB-lite"/>
    </source>
</evidence>